<dbReference type="SUPFAM" id="SSF56784">
    <property type="entry name" value="HAD-like"/>
    <property type="match status" value="1"/>
</dbReference>
<comment type="catalytic activity">
    <reaction evidence="12 16">
        <text>ATP + H2O + phospholipidSide 1 = ADP + phosphate + phospholipidSide 2.</text>
        <dbReference type="EC" id="7.6.2.1"/>
    </reaction>
</comment>
<feature type="transmembrane region" description="Helical" evidence="16">
    <location>
        <begin position="910"/>
        <end position="929"/>
    </location>
</feature>
<feature type="transmembrane region" description="Helical" evidence="16">
    <location>
        <begin position="1022"/>
        <end position="1044"/>
    </location>
</feature>
<dbReference type="PANTHER" id="PTHR24092:SF150">
    <property type="entry name" value="PHOSPHOLIPID-TRANSPORTING ATPASE"/>
    <property type="match status" value="1"/>
</dbReference>
<evidence type="ECO:0000256" key="10">
    <source>
        <dbReference type="ARBA" id="ARBA00022989"/>
    </source>
</evidence>
<dbReference type="InterPro" id="IPR006539">
    <property type="entry name" value="P-type_ATPase_IV"/>
</dbReference>
<dbReference type="SUPFAM" id="SSF81660">
    <property type="entry name" value="Metal cation-transporting ATPase, ATP-binding domain N"/>
    <property type="match status" value="1"/>
</dbReference>
<evidence type="ECO:0000256" key="16">
    <source>
        <dbReference type="RuleBase" id="RU362033"/>
    </source>
</evidence>
<keyword evidence="7 14" id="KW-0067">ATP-binding</keyword>
<feature type="binding site" evidence="14">
    <location>
        <position position="792"/>
    </location>
    <ligand>
        <name>ATP</name>
        <dbReference type="ChEBI" id="CHEBI:30616"/>
    </ligand>
</feature>
<feature type="binding site" evidence="14">
    <location>
        <position position="623"/>
    </location>
    <ligand>
        <name>ATP</name>
        <dbReference type="ChEBI" id="CHEBI:30616"/>
    </ligand>
</feature>
<dbReference type="FunFam" id="3.40.50.1000:FF:000014">
    <property type="entry name" value="Phospholipid-transporting ATPase"/>
    <property type="match status" value="1"/>
</dbReference>
<keyword evidence="10 16" id="KW-1133">Transmembrane helix</keyword>
<dbReference type="HOGENOM" id="CLU_000846_3_2_1"/>
<feature type="transmembrane region" description="Helical" evidence="16">
    <location>
        <begin position="81"/>
        <end position="100"/>
    </location>
</feature>
<dbReference type="GO" id="GO:0140326">
    <property type="term" value="F:ATPase-coupled intramembrane lipid transporter activity"/>
    <property type="evidence" value="ECO:0007669"/>
    <property type="project" value="UniProtKB-EC"/>
</dbReference>
<name>Q23UC9_TETTS</name>
<evidence type="ECO:0000256" key="1">
    <source>
        <dbReference type="ARBA" id="ARBA00004141"/>
    </source>
</evidence>
<dbReference type="Gene3D" id="2.70.150.10">
    <property type="entry name" value="Calcium-transporting ATPase, cytoplasmic transduction domain A"/>
    <property type="match status" value="1"/>
</dbReference>
<evidence type="ECO:0000256" key="14">
    <source>
        <dbReference type="PIRSR" id="PIRSR606539-2"/>
    </source>
</evidence>
<organism evidence="21 22">
    <name type="scientific">Tetrahymena thermophila (strain SB210)</name>
    <dbReference type="NCBI Taxonomy" id="312017"/>
    <lineage>
        <taxon>Eukaryota</taxon>
        <taxon>Sar</taxon>
        <taxon>Alveolata</taxon>
        <taxon>Ciliophora</taxon>
        <taxon>Intramacronucleata</taxon>
        <taxon>Oligohymenophorea</taxon>
        <taxon>Hymenostomatida</taxon>
        <taxon>Tetrahymenina</taxon>
        <taxon>Tetrahymenidae</taxon>
        <taxon>Tetrahymena</taxon>
    </lineage>
</organism>
<feature type="binding site" evidence="14">
    <location>
        <position position="587"/>
    </location>
    <ligand>
        <name>ATP</name>
        <dbReference type="ChEBI" id="CHEBI:30616"/>
    </ligand>
</feature>
<dbReference type="Pfam" id="PF16212">
    <property type="entry name" value="PhoLip_ATPase_C"/>
    <property type="match status" value="1"/>
</dbReference>
<dbReference type="SUPFAM" id="SSF81653">
    <property type="entry name" value="Calcium ATPase, transduction domain A"/>
    <property type="match status" value="1"/>
</dbReference>
<dbReference type="NCBIfam" id="TIGR01494">
    <property type="entry name" value="ATPase_P-type"/>
    <property type="match status" value="1"/>
</dbReference>
<evidence type="ECO:0000256" key="9">
    <source>
        <dbReference type="ARBA" id="ARBA00022967"/>
    </source>
</evidence>
<dbReference type="FunCoup" id="Q23UC9">
    <property type="interactions" value="9"/>
</dbReference>
<dbReference type="Pfam" id="PF16209">
    <property type="entry name" value="PhoLip_ATPase_N"/>
    <property type="match status" value="1"/>
</dbReference>
<dbReference type="Proteomes" id="UP000009168">
    <property type="component" value="Unassembled WGS sequence"/>
</dbReference>
<dbReference type="InterPro" id="IPR023298">
    <property type="entry name" value="ATPase_P-typ_TM_dom_sf"/>
</dbReference>
<accession>Q23UC9</accession>
<dbReference type="InterPro" id="IPR044492">
    <property type="entry name" value="P_typ_ATPase_HD_dom"/>
</dbReference>
<feature type="binding site" evidence="14">
    <location>
        <position position="704"/>
    </location>
    <ligand>
        <name>ATP</name>
        <dbReference type="ChEBI" id="CHEBI:30616"/>
    </ligand>
</feature>
<evidence type="ECO:0000259" key="18">
    <source>
        <dbReference type="Pfam" id="PF00122"/>
    </source>
</evidence>
<dbReference type="PROSITE" id="PS00154">
    <property type="entry name" value="ATPASE_E1_E2"/>
    <property type="match status" value="1"/>
</dbReference>
<feature type="binding site" evidence="14">
    <location>
        <position position="823"/>
    </location>
    <ligand>
        <name>ATP</name>
        <dbReference type="ChEBI" id="CHEBI:30616"/>
    </ligand>
</feature>
<gene>
    <name evidence="21" type="ORF">TTHERM_00797970</name>
</gene>
<feature type="binding site" evidence="15">
    <location>
        <position position="415"/>
    </location>
    <ligand>
        <name>Mg(2+)</name>
        <dbReference type="ChEBI" id="CHEBI:18420"/>
    </ligand>
</feature>
<feature type="transmembrane region" description="Helical" evidence="16">
    <location>
        <begin position="357"/>
        <end position="376"/>
    </location>
</feature>
<dbReference type="InterPro" id="IPR018303">
    <property type="entry name" value="ATPase_P-typ_P_site"/>
</dbReference>
<feature type="active site" description="4-aspartylphosphate intermediate" evidence="13">
    <location>
        <position position="413"/>
    </location>
</feature>
<feature type="binding site" evidence="14">
    <location>
        <position position="413"/>
    </location>
    <ligand>
        <name>ATP</name>
        <dbReference type="ChEBI" id="CHEBI:30616"/>
    </ligand>
</feature>
<dbReference type="GO" id="GO:0016887">
    <property type="term" value="F:ATP hydrolysis activity"/>
    <property type="evidence" value="ECO:0007669"/>
    <property type="project" value="InterPro"/>
</dbReference>
<evidence type="ECO:0000256" key="12">
    <source>
        <dbReference type="ARBA" id="ARBA00034036"/>
    </source>
</evidence>
<dbReference type="Pfam" id="PF13246">
    <property type="entry name" value="Cation_ATPase"/>
    <property type="match status" value="1"/>
</dbReference>
<feature type="transmembrane region" description="Helical" evidence="16">
    <location>
        <begin position="300"/>
        <end position="322"/>
    </location>
</feature>
<comment type="similarity">
    <text evidence="3 16">Belongs to the cation transport ATPase (P-type) (TC 3.A.3) family. Type IV subfamily.</text>
</comment>
<keyword evidence="11 16" id="KW-0472">Membrane</keyword>
<keyword evidence="8 15" id="KW-0460">Magnesium</keyword>
<dbReference type="InterPro" id="IPR032630">
    <property type="entry name" value="P_typ_ATPase_c"/>
</dbReference>
<evidence type="ECO:0000256" key="15">
    <source>
        <dbReference type="PIRSR" id="PIRSR606539-3"/>
    </source>
</evidence>
<evidence type="ECO:0000256" key="8">
    <source>
        <dbReference type="ARBA" id="ARBA00022842"/>
    </source>
</evidence>
<feature type="transmembrane region" description="Helical" evidence="16">
    <location>
        <begin position="106"/>
        <end position="124"/>
    </location>
</feature>
<feature type="transmembrane region" description="Helical" evidence="16">
    <location>
        <begin position="959"/>
        <end position="980"/>
    </location>
</feature>
<feature type="binding site" evidence="15">
    <location>
        <position position="819"/>
    </location>
    <ligand>
        <name>Mg(2+)</name>
        <dbReference type="ChEBI" id="CHEBI:18420"/>
    </ligand>
</feature>
<protein>
    <recommendedName>
        <fullName evidence="16">Phospholipid-transporting ATPase</fullName>
        <ecNumber evidence="16">7.6.2.1</ecNumber>
    </recommendedName>
</protein>
<dbReference type="SUPFAM" id="SSF81665">
    <property type="entry name" value="Calcium ATPase, transmembrane domain M"/>
    <property type="match status" value="1"/>
</dbReference>
<feature type="binding site" evidence="14">
    <location>
        <position position="564"/>
    </location>
    <ligand>
        <name>ATP</name>
        <dbReference type="ChEBI" id="CHEBI:30616"/>
    </ligand>
</feature>
<comment type="cofactor">
    <cofactor evidence="15">
        <name>Mg(2+)</name>
        <dbReference type="ChEBI" id="CHEBI:18420"/>
    </cofactor>
</comment>
<feature type="binding site" evidence="14">
    <location>
        <position position="822"/>
    </location>
    <ligand>
        <name>ATP</name>
        <dbReference type="ChEBI" id="CHEBI:30616"/>
    </ligand>
</feature>
<dbReference type="GO" id="GO:0000287">
    <property type="term" value="F:magnesium ion binding"/>
    <property type="evidence" value="ECO:0007669"/>
    <property type="project" value="UniProtKB-UniRule"/>
</dbReference>
<dbReference type="EC" id="7.6.2.1" evidence="16"/>
<dbReference type="InterPro" id="IPR059000">
    <property type="entry name" value="ATPase_P-type_domA"/>
</dbReference>
<dbReference type="SFLD" id="SFLDF00027">
    <property type="entry name" value="p-type_atpase"/>
    <property type="match status" value="1"/>
</dbReference>
<feature type="binding site" evidence="15">
    <location>
        <position position="413"/>
    </location>
    <ligand>
        <name>Mg(2+)</name>
        <dbReference type="ChEBI" id="CHEBI:18420"/>
    </ligand>
</feature>
<reference evidence="22" key="1">
    <citation type="journal article" date="2006" name="PLoS Biol.">
        <title>Macronuclear genome sequence of the ciliate Tetrahymena thermophila, a model eukaryote.</title>
        <authorList>
            <person name="Eisen J.A."/>
            <person name="Coyne R.S."/>
            <person name="Wu M."/>
            <person name="Wu D."/>
            <person name="Thiagarajan M."/>
            <person name="Wortman J.R."/>
            <person name="Badger J.H."/>
            <person name="Ren Q."/>
            <person name="Amedeo P."/>
            <person name="Jones K.M."/>
            <person name="Tallon L.J."/>
            <person name="Delcher A.L."/>
            <person name="Salzberg S.L."/>
            <person name="Silva J.C."/>
            <person name="Haas B.J."/>
            <person name="Majoros W.H."/>
            <person name="Farzad M."/>
            <person name="Carlton J.M."/>
            <person name="Smith R.K. Jr."/>
            <person name="Garg J."/>
            <person name="Pearlman R.E."/>
            <person name="Karrer K.M."/>
            <person name="Sun L."/>
            <person name="Manning G."/>
            <person name="Elde N.C."/>
            <person name="Turkewitz A.P."/>
            <person name="Asai D.J."/>
            <person name="Wilkes D.E."/>
            <person name="Wang Y."/>
            <person name="Cai H."/>
            <person name="Collins K."/>
            <person name="Stewart B.A."/>
            <person name="Lee S.R."/>
            <person name="Wilamowska K."/>
            <person name="Weinberg Z."/>
            <person name="Ruzzo W.L."/>
            <person name="Wloga D."/>
            <person name="Gaertig J."/>
            <person name="Frankel J."/>
            <person name="Tsao C.-C."/>
            <person name="Gorovsky M.A."/>
            <person name="Keeling P.J."/>
            <person name="Waller R.F."/>
            <person name="Patron N.J."/>
            <person name="Cherry J.M."/>
            <person name="Stover N.A."/>
            <person name="Krieger C.J."/>
            <person name="del Toro C."/>
            <person name="Ryder H.F."/>
            <person name="Williamson S.C."/>
            <person name="Barbeau R.A."/>
            <person name="Hamilton E.P."/>
            <person name="Orias E."/>
        </authorList>
    </citation>
    <scope>NUCLEOTIDE SEQUENCE [LARGE SCALE GENOMIC DNA]</scope>
    <source>
        <strain evidence="22">SB210</strain>
    </source>
</reference>
<evidence type="ECO:0000259" key="20">
    <source>
        <dbReference type="Pfam" id="PF16212"/>
    </source>
</evidence>
<feature type="binding site" evidence="14">
    <location>
        <position position="705"/>
    </location>
    <ligand>
        <name>ATP</name>
        <dbReference type="ChEBI" id="CHEBI:30616"/>
    </ligand>
</feature>
<keyword evidence="6 14" id="KW-0547">Nucleotide-binding</keyword>
<dbReference type="eggNOG" id="KOG0206">
    <property type="taxonomic scope" value="Eukaryota"/>
</dbReference>
<evidence type="ECO:0000256" key="2">
    <source>
        <dbReference type="ARBA" id="ARBA00004308"/>
    </source>
</evidence>
<dbReference type="InterPro" id="IPR032631">
    <property type="entry name" value="P-type_ATPase_N"/>
</dbReference>
<dbReference type="PANTHER" id="PTHR24092">
    <property type="entry name" value="PROBABLE PHOSPHOLIPID-TRANSPORTING ATPASE"/>
    <property type="match status" value="1"/>
</dbReference>
<evidence type="ECO:0000256" key="13">
    <source>
        <dbReference type="PIRSR" id="PIRSR606539-1"/>
    </source>
</evidence>
<evidence type="ECO:0000256" key="6">
    <source>
        <dbReference type="ARBA" id="ARBA00022741"/>
    </source>
</evidence>
<dbReference type="GO" id="GO:0045332">
    <property type="term" value="P:phospholipid translocation"/>
    <property type="evidence" value="ECO:0007669"/>
    <property type="project" value="TreeGrafter"/>
</dbReference>
<dbReference type="InterPro" id="IPR001757">
    <property type="entry name" value="P_typ_ATPase"/>
</dbReference>
<dbReference type="Pfam" id="PF00122">
    <property type="entry name" value="E1-E2_ATPase"/>
    <property type="match status" value="1"/>
</dbReference>
<evidence type="ECO:0000313" key="22">
    <source>
        <dbReference type="Proteomes" id="UP000009168"/>
    </source>
</evidence>
<keyword evidence="22" id="KW-1185">Reference proteome</keyword>
<feature type="domain" description="P-type ATPase N-terminal" evidence="19">
    <location>
        <begin position="55"/>
        <end position="100"/>
    </location>
</feature>
<dbReference type="PRINTS" id="PR00119">
    <property type="entry name" value="CATATPASE"/>
</dbReference>
<dbReference type="Gene3D" id="3.40.1110.10">
    <property type="entry name" value="Calcium-transporting ATPase, cytoplasmic domain N"/>
    <property type="match status" value="1"/>
</dbReference>
<evidence type="ECO:0000256" key="4">
    <source>
        <dbReference type="ARBA" id="ARBA00022692"/>
    </source>
</evidence>
<dbReference type="InParanoid" id="Q23UC9"/>
<feature type="binding site" evidence="14">
    <location>
        <position position="703"/>
    </location>
    <ligand>
        <name>ATP</name>
        <dbReference type="ChEBI" id="CHEBI:30616"/>
    </ligand>
</feature>
<evidence type="ECO:0000256" key="5">
    <source>
        <dbReference type="ARBA" id="ARBA00022723"/>
    </source>
</evidence>
<dbReference type="GO" id="GO:0005524">
    <property type="term" value="F:ATP binding"/>
    <property type="evidence" value="ECO:0007669"/>
    <property type="project" value="UniProtKB-UniRule"/>
</dbReference>
<evidence type="ECO:0000313" key="21">
    <source>
        <dbReference type="EMBL" id="EAS00136.2"/>
    </source>
</evidence>
<feature type="binding site" evidence="14">
    <location>
        <position position="519"/>
    </location>
    <ligand>
        <name>ATP</name>
        <dbReference type="ChEBI" id="CHEBI:30616"/>
    </ligand>
</feature>
<proteinExistence type="inferred from homology"/>
<feature type="transmembrane region" description="Helical" evidence="16">
    <location>
        <begin position="992"/>
        <end position="1010"/>
    </location>
</feature>
<feature type="binding site" evidence="15">
    <location>
        <position position="823"/>
    </location>
    <ligand>
        <name>Mg(2+)</name>
        <dbReference type="ChEBI" id="CHEBI:18420"/>
    </ligand>
</feature>
<comment type="subcellular location">
    <subcellularLocation>
        <location evidence="2">Endomembrane system</location>
    </subcellularLocation>
    <subcellularLocation>
        <location evidence="1 16">Membrane</location>
        <topology evidence="1 16">Multi-pass membrane protein</topology>
    </subcellularLocation>
</comment>
<feature type="binding site" evidence="14">
    <location>
        <position position="798"/>
    </location>
    <ligand>
        <name>ATP</name>
        <dbReference type="ChEBI" id="CHEBI:30616"/>
    </ligand>
</feature>
<keyword evidence="5 15" id="KW-0479">Metal-binding</keyword>
<dbReference type="EMBL" id="GG662628">
    <property type="protein sequence ID" value="EAS00136.2"/>
    <property type="molecule type" value="Genomic_DNA"/>
</dbReference>
<dbReference type="NCBIfam" id="TIGR01652">
    <property type="entry name" value="ATPase-Plipid"/>
    <property type="match status" value="1"/>
</dbReference>
<dbReference type="InterPro" id="IPR036412">
    <property type="entry name" value="HAD-like_sf"/>
</dbReference>
<evidence type="ECO:0000256" key="7">
    <source>
        <dbReference type="ARBA" id="ARBA00022840"/>
    </source>
</evidence>
<feature type="transmembrane region" description="Helical" evidence="16">
    <location>
        <begin position="881"/>
        <end position="904"/>
    </location>
</feature>
<dbReference type="SFLD" id="SFLDS00003">
    <property type="entry name" value="Haloacid_Dehalogenase"/>
    <property type="match status" value="1"/>
</dbReference>
<evidence type="ECO:0000256" key="17">
    <source>
        <dbReference type="SAM" id="Coils"/>
    </source>
</evidence>
<dbReference type="Gene3D" id="3.40.50.1000">
    <property type="entry name" value="HAD superfamily/HAD-like"/>
    <property type="match status" value="1"/>
</dbReference>
<dbReference type="RefSeq" id="XP_001020381.2">
    <property type="nucleotide sequence ID" value="XM_001020381.2"/>
</dbReference>
<dbReference type="GO" id="GO:0005886">
    <property type="term" value="C:plasma membrane"/>
    <property type="evidence" value="ECO:0007669"/>
    <property type="project" value="TreeGrafter"/>
</dbReference>
<feature type="domain" description="P-type ATPase A" evidence="18">
    <location>
        <begin position="142"/>
        <end position="200"/>
    </location>
</feature>
<dbReference type="InterPro" id="IPR008250">
    <property type="entry name" value="ATPase_P-typ_transduc_dom_A_sf"/>
</dbReference>
<evidence type="ECO:0000256" key="11">
    <source>
        <dbReference type="ARBA" id="ARBA00023136"/>
    </source>
</evidence>
<dbReference type="InterPro" id="IPR023299">
    <property type="entry name" value="ATPase_P-typ_cyto_dom_N"/>
</dbReference>
<dbReference type="GeneID" id="7827717"/>
<feature type="binding site" evidence="14">
    <location>
        <position position="414"/>
    </location>
    <ligand>
        <name>ATP</name>
        <dbReference type="ChEBI" id="CHEBI:30616"/>
    </ligand>
</feature>
<dbReference type="InterPro" id="IPR023214">
    <property type="entry name" value="HAD_sf"/>
</dbReference>
<evidence type="ECO:0000259" key="19">
    <source>
        <dbReference type="Pfam" id="PF16209"/>
    </source>
</evidence>
<keyword evidence="17" id="KW-0175">Coiled coil</keyword>
<dbReference type="AlphaFoldDB" id="Q23UC9"/>
<feature type="domain" description="P-type ATPase C-terminal" evidence="20">
    <location>
        <begin position="846"/>
        <end position="1094"/>
    </location>
</feature>
<keyword evidence="4 16" id="KW-0812">Transmembrane</keyword>
<feature type="transmembrane region" description="Helical" evidence="16">
    <location>
        <begin position="1059"/>
        <end position="1082"/>
    </location>
</feature>
<keyword evidence="9 16" id="KW-1278">Translocase</keyword>
<sequence>MQRKKNSSSNMDYMKQKYDNAEYDSKFCFFKKHKKGYKLRKTRTIYPLIPDYDLVSNKVSTSKYTIITFLPKMLIYQFSKLANVYFLIIGLMQCITTISMSDGKPIMFLPFSVILFISALKEIFEDKKRKDQDNLENSHLVIQREGQNLSQVHSHQLHPGHVIKIMKNEQIPADVILLQSSEESGVCYIETMNLDGESNLKLRLAPIEVQLLSWENFSNIEVQYEAPNKYLYNFNGAMAYDGRFNISIKGINVLLKGSSLKNTEFVYGLVIYTGHETKIMMNSSEPAPKLSSLEKTMNKLIVILFTVQILTCFTSASINYFLTKNMNDSGQLNYLEKDQEHIQQDTILTVLISMGTWMLIFTNFIPISLLVTLEVVKFYQGYNLMREEGQGNISVQSSSLNEELGQINHIFSDKTGTLTLNRMEFKNVCVNGVNYGSNLEIPNQLYKRSSVPNQENKKKVDYVDFDDYEFFKLVESKDQKTIDLLHCIFLCHNVVVEKDHSNNPMLSDDVHYSASSPDELALISFAKLAGYIFKGSKKENGKEYYIIKHQNQIFEYEVLKFFEFNSFRKRVSIIVKNSQGQIQLYCKGADSIIEQRLSEYEFQQQNLSVSKSVTNQYANQGLRTLFLAKKDLSEQEYNQWSEKYSEAERSLQNRDEQVEKLQDSMEKDLNFLGVTAVEDKLQDEVGNTIQSIRDAGIKFWVLTGDKKETAINISHSAQIIDSDTQIIDIDDKNLQLIKQKIRYYFQSVQDNQHVKYSLIISGESFHTIETDQEVSYQFVQLSMMVQSVIGCRFTPSQKKHAVSLVKKHTKRKPTLAIGDGANDVNMILEAHVGVGVKGVEGSQASRASDFSVNEFKQLKELLFDYGRECYRKNSELVLFNFFKNLLLVLPQFWFGAILSLFSGTNLYDPWIYQLFNTIFTALPIVIYALTDREYSKRTLLSNSNFYKQGMKFELFNTQIFIKTLINGLLQSFIIIILSFYCLENTMLDQNGQQSSLSLTGMVSFTIITLYANLKIITFSNTFSFISVLGIFLSISFYILSYYIMTDATYAQNNPLWESFTIIFGNLRIVMTILLACSLLFLLDLSYQRFSHFLYDQSINSYSKIYSKLSGDFTETSSSSKEVRVELSGKSKKIDNYYKFSGSINGDQL</sequence>
<feature type="coiled-coil region" evidence="17">
    <location>
        <begin position="630"/>
        <end position="664"/>
    </location>
</feature>
<feature type="binding site" evidence="14">
    <location>
        <position position="415"/>
    </location>
    <ligand>
        <name>ATP</name>
        <dbReference type="ChEBI" id="CHEBI:30616"/>
    </ligand>
</feature>
<dbReference type="SFLD" id="SFLDG00002">
    <property type="entry name" value="C1.7:_P-type_atpase_like"/>
    <property type="match status" value="1"/>
</dbReference>
<dbReference type="OrthoDB" id="377733at2759"/>
<evidence type="ECO:0000256" key="3">
    <source>
        <dbReference type="ARBA" id="ARBA00008109"/>
    </source>
</evidence>
<dbReference type="STRING" id="312017.Q23UC9"/>
<dbReference type="KEGG" id="tet:TTHERM_00797970"/>